<sequence>MKVKNQRALTSCHSISSRT</sequence>
<organism evidence="1">
    <name type="scientific">Triticum aestivum</name>
    <name type="common">Wheat</name>
    <dbReference type="NCBI Taxonomy" id="4565"/>
    <lineage>
        <taxon>Eukaryota</taxon>
        <taxon>Viridiplantae</taxon>
        <taxon>Streptophyta</taxon>
        <taxon>Embryophyta</taxon>
        <taxon>Tracheophyta</taxon>
        <taxon>Spermatophyta</taxon>
        <taxon>Magnoliopsida</taxon>
        <taxon>Liliopsida</taxon>
        <taxon>Poales</taxon>
        <taxon>Poaceae</taxon>
        <taxon>BOP clade</taxon>
        <taxon>Pooideae</taxon>
        <taxon>Triticodae</taxon>
        <taxon>Triticeae</taxon>
        <taxon>Triticinae</taxon>
        <taxon>Triticum</taxon>
    </lineage>
</organism>
<feature type="non-terminal residue" evidence="1">
    <location>
        <position position="19"/>
    </location>
</feature>
<dbReference type="Proteomes" id="UP000815260">
    <property type="component" value="Chromosome 1D"/>
</dbReference>
<gene>
    <name evidence="1" type="ORF">CFC21_012340</name>
</gene>
<reference evidence="1" key="2">
    <citation type="submission" date="2020-03" db="EMBL/GenBank/DDBJ databases">
        <title>The second near-complete assembly of the hexaploid bread wheat (Triticum aestivum) genome.</title>
        <authorList>
            <person name="Zimin A.V."/>
            <person name="Puiu D."/>
            <person name="Shumante A."/>
            <person name="Alonge M."/>
            <person name="Salzberg S.L."/>
        </authorList>
    </citation>
    <scope>NUCLEOTIDE SEQUENCE</scope>
    <source>
        <tissue evidence="1">Leaf</tissue>
    </source>
</reference>
<dbReference type="EMBL" id="CM022213">
    <property type="protein sequence ID" value="KAF6995919.1"/>
    <property type="molecule type" value="Genomic_DNA"/>
</dbReference>
<name>A0A9R1DQB4_WHEAT</name>
<reference evidence="1" key="1">
    <citation type="journal article" date="2017" name="Gigascience">
        <title>The first near-complete assembly of the hexaploid bread wheat genome, Triticum aestivum.</title>
        <authorList>
            <person name="Zimin A.V."/>
            <person name="Puiu D."/>
            <person name="Hall R."/>
            <person name="Kingan S."/>
            <person name="Clavijo B.J."/>
            <person name="Salzberg S.L."/>
        </authorList>
    </citation>
    <scope>NUCLEOTIDE SEQUENCE</scope>
    <source>
        <tissue evidence="1">Leaf</tissue>
    </source>
</reference>
<evidence type="ECO:0000313" key="1">
    <source>
        <dbReference type="EMBL" id="KAF6995919.1"/>
    </source>
</evidence>
<proteinExistence type="predicted"/>
<protein>
    <submittedName>
        <fullName evidence="1">Uncharacterized protein</fullName>
    </submittedName>
</protein>
<accession>A0A9R1DQB4</accession>
<feature type="non-terminal residue" evidence="1">
    <location>
        <position position="1"/>
    </location>
</feature>
<comment type="caution">
    <text evidence="1">The sequence shown here is derived from an EMBL/GenBank/DDBJ whole genome shotgun (WGS) entry which is preliminary data.</text>
</comment>
<dbReference type="AlphaFoldDB" id="A0A9R1DQB4"/>